<keyword evidence="4" id="KW-1185">Reference proteome</keyword>
<keyword evidence="2" id="KW-1133">Transmembrane helix</keyword>
<dbReference type="AlphaFoldDB" id="A0A926WJP0"/>
<gene>
    <name evidence="3" type="ORF">H6G06_20565</name>
</gene>
<name>A0A926WJP0_9NOST</name>
<evidence type="ECO:0000313" key="4">
    <source>
        <dbReference type="Proteomes" id="UP000662185"/>
    </source>
</evidence>
<evidence type="ECO:0000256" key="2">
    <source>
        <dbReference type="SAM" id="Phobius"/>
    </source>
</evidence>
<sequence>MLKSLLLSGWFRVQPFLKYVIVVILIAPLVGVSIHSSVAKQSQLKVGKISSSPGKSDSTSQVTAIARENDLKLGEVKSLEAKFGNVVPVDKSVSEERQVLLADKIDSGAGQENQHSNSNVPVSDILGLVKQGNLAKIPGGQTDLIQKLKDAKVQALRGEVNSLESESLKNEILRTATGTSNIRESQPSSMTEVPVDEQQNQSDAVPDDPIGSPHPIPWKWIMMTQEAIGGQGGSGVRHYRSIPVVSPDGRYAVYSRVQLEVQPEMHNSRVTSLLFIEDRQTKSLRVMAKTAAIADPLLNQPIPAQQTDAEGKIGVLVPVSWSQKGDRFLARKFVGIFNTADVTDHAVIWDRQENHTKTVAPTQGEDEHEKIAILLGWSKKQPDHVLFRAGELGEENWPLIQVASDGKSVNVTNDGDQPVTFGERDTQIWAEPQVASR</sequence>
<keyword evidence="2" id="KW-0812">Transmembrane</keyword>
<dbReference type="RefSeq" id="WP_190563517.1">
    <property type="nucleotide sequence ID" value="NZ_JACJQU010000016.1"/>
</dbReference>
<evidence type="ECO:0000313" key="3">
    <source>
        <dbReference type="EMBL" id="MBD2295800.1"/>
    </source>
</evidence>
<proteinExistence type="predicted"/>
<protein>
    <submittedName>
        <fullName evidence="3">Uncharacterized protein</fullName>
    </submittedName>
</protein>
<accession>A0A926WJP0</accession>
<feature type="compositionally biased region" description="Polar residues" evidence="1">
    <location>
        <begin position="177"/>
        <end position="203"/>
    </location>
</feature>
<organism evidence="3 4">
    <name type="scientific">Anabaena sphaerica FACHB-251</name>
    <dbReference type="NCBI Taxonomy" id="2692883"/>
    <lineage>
        <taxon>Bacteria</taxon>
        <taxon>Bacillati</taxon>
        <taxon>Cyanobacteriota</taxon>
        <taxon>Cyanophyceae</taxon>
        <taxon>Nostocales</taxon>
        <taxon>Nostocaceae</taxon>
        <taxon>Anabaena</taxon>
    </lineage>
</organism>
<comment type="caution">
    <text evidence="3">The sequence shown here is derived from an EMBL/GenBank/DDBJ whole genome shotgun (WGS) entry which is preliminary data.</text>
</comment>
<reference evidence="4" key="1">
    <citation type="journal article" date="2020" name="ISME J.">
        <title>Comparative genomics reveals insights into cyanobacterial evolution and habitat adaptation.</title>
        <authorList>
            <person name="Chen M.Y."/>
            <person name="Teng W.K."/>
            <person name="Zhao L."/>
            <person name="Hu C.X."/>
            <person name="Zhou Y.K."/>
            <person name="Han B.P."/>
            <person name="Song L.R."/>
            <person name="Shu W.S."/>
        </authorList>
    </citation>
    <scope>NUCLEOTIDE SEQUENCE [LARGE SCALE GENOMIC DNA]</scope>
    <source>
        <strain evidence="4">FACHB-251</strain>
    </source>
</reference>
<dbReference type="EMBL" id="JACJQU010000016">
    <property type="protein sequence ID" value="MBD2295800.1"/>
    <property type="molecule type" value="Genomic_DNA"/>
</dbReference>
<feature type="region of interest" description="Disordered" evidence="1">
    <location>
        <begin position="177"/>
        <end position="210"/>
    </location>
</feature>
<keyword evidence="2" id="KW-0472">Membrane</keyword>
<feature type="transmembrane region" description="Helical" evidence="2">
    <location>
        <begin position="16"/>
        <end position="38"/>
    </location>
</feature>
<evidence type="ECO:0000256" key="1">
    <source>
        <dbReference type="SAM" id="MobiDB-lite"/>
    </source>
</evidence>
<dbReference type="Proteomes" id="UP000662185">
    <property type="component" value="Unassembled WGS sequence"/>
</dbReference>